<accession>A0A6G8R6N9</accession>
<evidence type="ECO:0000313" key="1">
    <source>
        <dbReference type="EMBL" id="QIN97045.1"/>
    </source>
</evidence>
<evidence type="ECO:0000313" key="2">
    <source>
        <dbReference type="Proteomes" id="UP000501900"/>
    </source>
</evidence>
<sequence>MTLPKFPEGKAFTICPKCGKIYTSWISSLAHNHGQCHKVKDAREHYDFTGLV</sequence>
<dbReference type="Proteomes" id="UP000501900">
    <property type="component" value="Genome"/>
</dbReference>
<organism evidence="1 2">
    <name type="scientific">Synechococcus phage S-H34</name>
    <dbReference type="NCBI Taxonomy" id="2718942"/>
    <lineage>
        <taxon>Viruses</taxon>
        <taxon>Duplodnaviria</taxon>
        <taxon>Heunggongvirae</taxon>
        <taxon>Uroviricota</taxon>
        <taxon>Caudoviricetes</taxon>
        <taxon>Pantevenvirales</taxon>
        <taxon>Kyanoviridae</taxon>
        <taxon>Makaravirus</taxon>
        <taxon>Makaravirus thirtyfour</taxon>
    </lineage>
</organism>
<dbReference type="KEGG" id="vg:77946923"/>
<dbReference type="EMBL" id="MT162467">
    <property type="protein sequence ID" value="QIN97045.1"/>
    <property type="molecule type" value="Genomic_DNA"/>
</dbReference>
<dbReference type="GeneID" id="77946923"/>
<protein>
    <submittedName>
        <fullName evidence="1">Uncharacterized protein</fullName>
    </submittedName>
</protein>
<dbReference type="RefSeq" id="YP_010670713.1">
    <property type="nucleotide sequence ID" value="NC_070965.1"/>
</dbReference>
<proteinExistence type="predicted"/>
<reference evidence="1 2" key="1">
    <citation type="submission" date="2020-03" db="EMBL/GenBank/DDBJ databases">
        <title>The Isolation and Genome Sequence of a Novel Cyanophage S-H34 from the Huanghai Sea, China.</title>
        <authorList>
            <person name="Jiang T."/>
        </authorList>
    </citation>
    <scope>NUCLEOTIDE SEQUENCE [LARGE SCALE GENOMIC DNA]</scope>
</reference>
<name>A0A6G8R6N9_9CAUD</name>
<keyword evidence="2" id="KW-1185">Reference proteome</keyword>